<reference evidence="15" key="2">
    <citation type="submission" date="2025-09" db="UniProtKB">
        <authorList>
            <consortium name="Ensembl"/>
        </authorList>
    </citation>
    <scope>IDENTIFICATION</scope>
</reference>
<dbReference type="FunFam" id="1.20.1070.10:FF:000034">
    <property type="entry name" value="G-protein coupled receptor 1"/>
    <property type="match status" value="1"/>
</dbReference>
<keyword evidence="3 12" id="KW-0812">Transmembrane</keyword>
<dbReference type="GO" id="GO:0004930">
    <property type="term" value="F:G protein-coupled receptor activity"/>
    <property type="evidence" value="ECO:0007669"/>
    <property type="project" value="UniProtKB-KW"/>
</dbReference>
<evidence type="ECO:0000256" key="8">
    <source>
        <dbReference type="ARBA" id="ARBA00023170"/>
    </source>
</evidence>
<evidence type="ECO:0000256" key="10">
    <source>
        <dbReference type="ARBA" id="ARBA00023224"/>
    </source>
</evidence>
<dbReference type="PANTHER" id="PTHR24225">
    <property type="entry name" value="CHEMOTACTIC RECEPTOR"/>
    <property type="match status" value="1"/>
</dbReference>
<dbReference type="PROSITE" id="PS00237">
    <property type="entry name" value="G_PROTEIN_RECEP_F1_1"/>
    <property type="match status" value="1"/>
</dbReference>
<keyword evidence="8 12" id="KW-0675">Receptor</keyword>
<feature type="transmembrane region" description="Helical" evidence="13">
    <location>
        <begin position="110"/>
        <end position="129"/>
    </location>
</feature>
<evidence type="ECO:0000259" key="14">
    <source>
        <dbReference type="PROSITE" id="PS50262"/>
    </source>
</evidence>
<keyword evidence="16" id="KW-1185">Reference proteome</keyword>
<proteinExistence type="inferred from homology"/>
<dbReference type="Proteomes" id="UP000261340">
    <property type="component" value="Unplaced"/>
</dbReference>
<dbReference type="AlphaFoldDB" id="A0A3Q0SV27"/>
<dbReference type="GO" id="GO:0004875">
    <property type="term" value="F:complement receptor activity"/>
    <property type="evidence" value="ECO:0007669"/>
    <property type="project" value="TreeGrafter"/>
</dbReference>
<dbReference type="InterPro" id="IPR000276">
    <property type="entry name" value="GPCR_Rhodpsn"/>
</dbReference>
<evidence type="ECO:0000256" key="7">
    <source>
        <dbReference type="ARBA" id="ARBA00023157"/>
    </source>
</evidence>
<dbReference type="PANTHER" id="PTHR24225:SF74">
    <property type="entry name" value="CHEMOKINE-LIKE RECEPTOR 1"/>
    <property type="match status" value="1"/>
</dbReference>
<evidence type="ECO:0000256" key="11">
    <source>
        <dbReference type="ARBA" id="ARBA00025736"/>
    </source>
</evidence>
<evidence type="ECO:0000256" key="4">
    <source>
        <dbReference type="ARBA" id="ARBA00022989"/>
    </source>
</evidence>
<dbReference type="InterPro" id="IPR017452">
    <property type="entry name" value="GPCR_Rhodpsn_7TM"/>
</dbReference>
<feature type="transmembrane region" description="Helical" evidence="13">
    <location>
        <begin position="207"/>
        <end position="227"/>
    </location>
</feature>
<dbReference type="PROSITE" id="PS50262">
    <property type="entry name" value="G_PROTEIN_RECEP_F1_2"/>
    <property type="match status" value="1"/>
</dbReference>
<keyword evidence="10 12" id="KW-0807">Transducer</keyword>
<dbReference type="GO" id="GO:0006935">
    <property type="term" value="P:chemotaxis"/>
    <property type="evidence" value="ECO:0007669"/>
    <property type="project" value="UniProtKB-KW"/>
</dbReference>
<evidence type="ECO:0000313" key="15">
    <source>
        <dbReference type="Ensembl" id="ENSACIP00000025538.1"/>
    </source>
</evidence>
<evidence type="ECO:0000256" key="6">
    <source>
        <dbReference type="ARBA" id="ARBA00023136"/>
    </source>
</evidence>
<dbReference type="GO" id="GO:0005886">
    <property type="term" value="C:plasma membrane"/>
    <property type="evidence" value="ECO:0007669"/>
    <property type="project" value="TreeGrafter"/>
</dbReference>
<dbReference type="GO" id="GO:0006954">
    <property type="term" value="P:inflammatory response"/>
    <property type="evidence" value="ECO:0007669"/>
    <property type="project" value="TreeGrafter"/>
</dbReference>
<feature type="transmembrane region" description="Helical" evidence="13">
    <location>
        <begin position="150"/>
        <end position="171"/>
    </location>
</feature>
<evidence type="ECO:0000256" key="2">
    <source>
        <dbReference type="ARBA" id="ARBA00022500"/>
    </source>
</evidence>
<keyword evidence="5 12" id="KW-0297">G-protein coupled receptor</keyword>
<evidence type="ECO:0000313" key="16">
    <source>
        <dbReference type="Proteomes" id="UP000261340"/>
    </source>
</evidence>
<keyword evidence="6 13" id="KW-0472">Membrane</keyword>
<name>A0A3Q0SV27_AMPCI</name>
<dbReference type="OMA" id="ISSKHFW"/>
<sequence length="357" mass="40520">MVDPSEDYNYTYEYLDYGDIDDIKVEHRQTEPMHIFSVVIYIISFILGVIGNGTVIWVMAFKSKKTVNSVWLLNLAMADFVFVLFLPFYIDYILRDFHWDFGVAMCKINSFVSGMNMYASVLFVTVLSIDRYVSLVHLTWCQKYRTVGHAWIVCSNIWVIAATLSCPALIFRDTIALGDKVVCFNNFHTHDTHIIAMRHITIVTLRTTVGFLLPFTAISVTGILLIVKTKQSGGSFHWSSFSKTVTAVILAFFLCWAPFHTFSLMELTIHSQVYLHNLLRAGFPLATSLGFFNSCINPLLYMFLSKKVRHILKHGCLDITKSSLREFSQSISATEIESVTGVHQDSVPDEPVESSTL</sequence>
<dbReference type="Pfam" id="PF00001">
    <property type="entry name" value="7tm_1"/>
    <property type="match status" value="1"/>
</dbReference>
<dbReference type="GeneTree" id="ENSGT00940000160642"/>
<evidence type="ECO:0000256" key="3">
    <source>
        <dbReference type="ARBA" id="ARBA00022692"/>
    </source>
</evidence>
<dbReference type="STRING" id="61819.ENSACIP00000025538"/>
<evidence type="ECO:0000256" key="13">
    <source>
        <dbReference type="SAM" id="Phobius"/>
    </source>
</evidence>
<protein>
    <submittedName>
        <fullName evidence="15">Chemerin chemokine-like receptor 2</fullName>
    </submittedName>
</protein>
<evidence type="ECO:0000256" key="5">
    <source>
        <dbReference type="ARBA" id="ARBA00023040"/>
    </source>
</evidence>
<accession>A0A3Q0SV27</accession>
<evidence type="ECO:0000256" key="9">
    <source>
        <dbReference type="ARBA" id="ARBA00023180"/>
    </source>
</evidence>
<feature type="domain" description="G-protein coupled receptors family 1 profile" evidence="14">
    <location>
        <begin position="51"/>
        <end position="301"/>
    </location>
</feature>
<dbReference type="PRINTS" id="PR00526">
    <property type="entry name" value="FMETLEUPHER"/>
</dbReference>
<evidence type="ECO:0000256" key="1">
    <source>
        <dbReference type="ARBA" id="ARBA00004141"/>
    </source>
</evidence>
<keyword evidence="7" id="KW-1015">Disulfide bond</keyword>
<comment type="similarity">
    <text evidence="12">Belongs to the G-protein coupled receptor 1 family.</text>
</comment>
<evidence type="ECO:0000256" key="12">
    <source>
        <dbReference type="RuleBase" id="RU000688"/>
    </source>
</evidence>
<feature type="transmembrane region" description="Helical" evidence="13">
    <location>
        <begin position="285"/>
        <end position="304"/>
    </location>
</feature>
<feature type="transmembrane region" description="Helical" evidence="13">
    <location>
        <begin position="247"/>
        <end position="265"/>
    </location>
</feature>
<keyword evidence="2" id="KW-0145">Chemotaxis</keyword>
<feature type="transmembrane region" description="Helical" evidence="13">
    <location>
        <begin position="35"/>
        <end position="58"/>
    </location>
</feature>
<comment type="similarity">
    <text evidence="11">Belongs to the chemokine-like receptor (CMKLR) family.</text>
</comment>
<dbReference type="InterPro" id="IPR000826">
    <property type="entry name" value="Formyl_rcpt-rel"/>
</dbReference>
<keyword evidence="9" id="KW-0325">Glycoprotein</keyword>
<dbReference type="Gene3D" id="1.20.1070.10">
    <property type="entry name" value="Rhodopsin 7-helix transmembrane proteins"/>
    <property type="match status" value="1"/>
</dbReference>
<feature type="transmembrane region" description="Helical" evidence="13">
    <location>
        <begin position="70"/>
        <end position="90"/>
    </location>
</feature>
<comment type="subcellular location">
    <subcellularLocation>
        <location evidence="1">Membrane</location>
        <topology evidence="1">Multi-pass membrane protein</topology>
    </subcellularLocation>
</comment>
<organism evidence="15 16">
    <name type="scientific">Amphilophus citrinellus</name>
    <name type="common">Midas cichlid</name>
    <name type="synonym">Cichlasoma citrinellum</name>
    <dbReference type="NCBI Taxonomy" id="61819"/>
    <lineage>
        <taxon>Eukaryota</taxon>
        <taxon>Metazoa</taxon>
        <taxon>Chordata</taxon>
        <taxon>Craniata</taxon>
        <taxon>Vertebrata</taxon>
        <taxon>Euteleostomi</taxon>
        <taxon>Actinopterygii</taxon>
        <taxon>Neopterygii</taxon>
        <taxon>Teleostei</taxon>
        <taxon>Neoteleostei</taxon>
        <taxon>Acanthomorphata</taxon>
        <taxon>Ovalentaria</taxon>
        <taxon>Cichlomorphae</taxon>
        <taxon>Cichliformes</taxon>
        <taxon>Cichlidae</taxon>
        <taxon>New World cichlids</taxon>
        <taxon>Cichlasomatinae</taxon>
        <taxon>Heroini</taxon>
        <taxon>Amphilophus</taxon>
    </lineage>
</organism>
<reference evidence="15" key="1">
    <citation type="submission" date="2025-08" db="UniProtKB">
        <authorList>
            <consortium name="Ensembl"/>
        </authorList>
    </citation>
    <scope>IDENTIFICATION</scope>
</reference>
<keyword evidence="4 13" id="KW-1133">Transmembrane helix</keyword>
<dbReference type="GO" id="GO:0007204">
    <property type="term" value="P:positive regulation of cytosolic calcium ion concentration"/>
    <property type="evidence" value="ECO:0007669"/>
    <property type="project" value="TreeGrafter"/>
</dbReference>
<dbReference type="GO" id="GO:0007200">
    <property type="term" value="P:phospholipase C-activating G protein-coupled receptor signaling pathway"/>
    <property type="evidence" value="ECO:0007669"/>
    <property type="project" value="TreeGrafter"/>
</dbReference>
<dbReference type="Ensembl" id="ENSACIT00000026207.1">
    <property type="protein sequence ID" value="ENSACIP00000025538.1"/>
    <property type="gene ID" value="ENSACIG00000019795.1"/>
</dbReference>
<dbReference type="SUPFAM" id="SSF81321">
    <property type="entry name" value="Family A G protein-coupled receptor-like"/>
    <property type="match status" value="1"/>
</dbReference>
<dbReference type="PRINTS" id="PR00237">
    <property type="entry name" value="GPCRRHODOPSN"/>
</dbReference>